<comment type="caution">
    <text evidence="1">The sequence shown here is derived from an EMBL/GenBank/DDBJ whole genome shotgun (WGS) entry which is preliminary data.</text>
</comment>
<protein>
    <submittedName>
        <fullName evidence="1">Uncharacterized protein</fullName>
    </submittedName>
</protein>
<evidence type="ECO:0000313" key="2">
    <source>
        <dbReference type="Proteomes" id="UP000603865"/>
    </source>
</evidence>
<dbReference type="RefSeq" id="WP_189090808.1">
    <property type="nucleotide sequence ID" value="NZ_BMQL01000012.1"/>
</dbReference>
<reference evidence="1" key="1">
    <citation type="journal article" date="2014" name="Int. J. Syst. Evol. Microbiol.">
        <title>Complete genome sequence of Corynebacterium casei LMG S-19264T (=DSM 44701T), isolated from a smear-ripened cheese.</title>
        <authorList>
            <consortium name="US DOE Joint Genome Institute (JGI-PGF)"/>
            <person name="Walter F."/>
            <person name="Albersmeier A."/>
            <person name="Kalinowski J."/>
            <person name="Ruckert C."/>
        </authorList>
    </citation>
    <scope>NUCLEOTIDE SEQUENCE</scope>
    <source>
        <strain evidence="1">JCM 31311</strain>
    </source>
</reference>
<dbReference type="InterPro" id="IPR029058">
    <property type="entry name" value="AB_hydrolase_fold"/>
</dbReference>
<name>A0A918C8K2_9DEIO</name>
<proteinExistence type="predicted"/>
<dbReference type="EMBL" id="BMQL01000012">
    <property type="protein sequence ID" value="GGR11008.1"/>
    <property type="molecule type" value="Genomic_DNA"/>
</dbReference>
<gene>
    <name evidence="1" type="ORF">GCM10008957_24740</name>
</gene>
<sequence>MQLTVSGGQVTHTQPQGILSGDHIGLSSALAAQFPAYGNSVNLKQGDQPLTLDASCNGSFRAALTSLSQAAAQQALKSGADRSSVGLLTISGGQVTAVDLAAYVRAAGRQKTPPAFDSLNLDTVENEDFGTRTVNARHFTTDGQQHTALSATQRDLLTVKMMNPLNDIGDNAAQGAAHWRLRQGTADRDFSLAVLLILATQLSHSGKDVHLALLWNIPHGGDDDLTQLFA</sequence>
<dbReference type="Proteomes" id="UP000603865">
    <property type="component" value="Unassembled WGS sequence"/>
</dbReference>
<keyword evidence="2" id="KW-1185">Reference proteome</keyword>
<dbReference type="Gene3D" id="3.40.50.1820">
    <property type="entry name" value="alpha/beta hydrolase"/>
    <property type="match status" value="1"/>
</dbReference>
<evidence type="ECO:0000313" key="1">
    <source>
        <dbReference type="EMBL" id="GGR11008.1"/>
    </source>
</evidence>
<organism evidence="1 2">
    <name type="scientific">Deinococcus ruber</name>
    <dbReference type="NCBI Taxonomy" id="1848197"/>
    <lineage>
        <taxon>Bacteria</taxon>
        <taxon>Thermotogati</taxon>
        <taxon>Deinococcota</taxon>
        <taxon>Deinococci</taxon>
        <taxon>Deinococcales</taxon>
        <taxon>Deinococcaceae</taxon>
        <taxon>Deinococcus</taxon>
    </lineage>
</organism>
<reference evidence="1" key="2">
    <citation type="submission" date="2020-09" db="EMBL/GenBank/DDBJ databases">
        <authorList>
            <person name="Sun Q."/>
            <person name="Ohkuma M."/>
        </authorList>
    </citation>
    <scope>NUCLEOTIDE SEQUENCE</scope>
    <source>
        <strain evidence="1">JCM 31311</strain>
    </source>
</reference>
<dbReference type="AlphaFoldDB" id="A0A918C8K2"/>
<accession>A0A918C8K2</accession>